<evidence type="ECO:0000313" key="11">
    <source>
        <dbReference type="Proteomes" id="UP000292859"/>
    </source>
</evidence>
<dbReference type="InterPro" id="IPR044068">
    <property type="entry name" value="CB"/>
</dbReference>
<proteinExistence type="predicted"/>
<dbReference type="GO" id="GO:0015074">
    <property type="term" value="P:DNA integration"/>
    <property type="evidence" value="ECO:0007669"/>
    <property type="project" value="UniProtKB-KW"/>
</dbReference>
<dbReference type="PANTHER" id="PTHR30349">
    <property type="entry name" value="PHAGE INTEGRASE-RELATED"/>
    <property type="match status" value="1"/>
</dbReference>
<evidence type="ECO:0000313" key="9">
    <source>
        <dbReference type="EMBL" id="TBN47518.1"/>
    </source>
</evidence>
<feature type="domain" description="Tyr recombinase" evidence="6">
    <location>
        <begin position="154"/>
        <end position="335"/>
    </location>
</feature>
<dbReference type="PROSITE" id="PS51900">
    <property type="entry name" value="CB"/>
    <property type="match status" value="1"/>
</dbReference>
<evidence type="ECO:0000313" key="10">
    <source>
        <dbReference type="Proteomes" id="UP000198409"/>
    </source>
</evidence>
<dbReference type="InterPro" id="IPR010998">
    <property type="entry name" value="Integrase_recombinase_N"/>
</dbReference>
<dbReference type="RefSeq" id="WP_089389001.1">
    <property type="nucleotide sequence ID" value="NZ_FZNM01000013.1"/>
</dbReference>
<evidence type="ECO:0000259" key="7">
    <source>
        <dbReference type="PROSITE" id="PS51900"/>
    </source>
</evidence>
<evidence type="ECO:0000256" key="3">
    <source>
        <dbReference type="ARBA" id="ARBA00023172"/>
    </source>
</evidence>
<evidence type="ECO:0000313" key="8">
    <source>
        <dbReference type="EMBL" id="SNR63832.1"/>
    </source>
</evidence>
<dbReference type="InterPro" id="IPR050090">
    <property type="entry name" value="Tyrosine_recombinase_XerCD"/>
</dbReference>
<feature type="domain" description="Core-binding (CB)" evidence="7">
    <location>
        <begin position="59"/>
        <end position="138"/>
    </location>
</feature>
<evidence type="ECO:0000259" key="6">
    <source>
        <dbReference type="PROSITE" id="PS51898"/>
    </source>
</evidence>
<accession>A0A238XYN2</accession>
<gene>
    <name evidence="9" type="ORF">EYF88_15020</name>
    <name evidence="8" type="ORF">SAMN06265378_11351</name>
</gene>
<keyword evidence="11" id="KW-1185">Reference proteome</keyword>
<dbReference type="EMBL" id="FZNM01000013">
    <property type="protein sequence ID" value="SNR63832.1"/>
    <property type="molecule type" value="Genomic_DNA"/>
</dbReference>
<dbReference type="AlphaFoldDB" id="A0A238XYN2"/>
<dbReference type="EMBL" id="SIRL01000013">
    <property type="protein sequence ID" value="TBN47518.1"/>
    <property type="molecule type" value="Genomic_DNA"/>
</dbReference>
<dbReference type="GO" id="GO:0003677">
    <property type="term" value="F:DNA binding"/>
    <property type="evidence" value="ECO:0007669"/>
    <property type="project" value="UniProtKB-UniRule"/>
</dbReference>
<dbReference type="InterPro" id="IPR002104">
    <property type="entry name" value="Integrase_catalytic"/>
</dbReference>
<reference evidence="8" key="2">
    <citation type="submission" date="2017-06" db="EMBL/GenBank/DDBJ databases">
        <authorList>
            <person name="Kim H.J."/>
            <person name="Triplett B.A."/>
        </authorList>
    </citation>
    <scope>NUCLEOTIDE SEQUENCE [LARGE SCALE GENOMIC DNA]</scope>
    <source>
        <strain evidence="8">DSM 26170</strain>
    </source>
</reference>
<evidence type="ECO:0000256" key="2">
    <source>
        <dbReference type="ARBA" id="ARBA00023125"/>
    </source>
</evidence>
<reference evidence="10" key="1">
    <citation type="submission" date="2017-06" db="EMBL/GenBank/DDBJ databases">
        <authorList>
            <person name="Varghese N."/>
            <person name="Submissions S."/>
        </authorList>
    </citation>
    <scope>NUCLEOTIDE SEQUENCE [LARGE SCALE GENOMIC DNA]</scope>
    <source>
        <strain evidence="10">DSM 26170</strain>
    </source>
</reference>
<name>A0A238XYN2_9RHOB</name>
<protein>
    <submittedName>
        <fullName evidence="9">Site-specific integrase</fullName>
    </submittedName>
    <submittedName>
        <fullName evidence="8">Site-specific recombinase XerD</fullName>
    </submittedName>
</protein>
<dbReference type="OrthoDB" id="6388170at2"/>
<dbReference type="GO" id="GO:0006310">
    <property type="term" value="P:DNA recombination"/>
    <property type="evidence" value="ECO:0007669"/>
    <property type="project" value="UniProtKB-KW"/>
</dbReference>
<feature type="compositionally biased region" description="Polar residues" evidence="5">
    <location>
        <begin position="1"/>
        <end position="11"/>
    </location>
</feature>
<dbReference type="PANTHER" id="PTHR30349:SF94">
    <property type="entry name" value="INTEGRASE_RECOMBINASE HI_1414-RELATED"/>
    <property type="match status" value="1"/>
</dbReference>
<keyword evidence="1" id="KW-0229">DNA integration</keyword>
<dbReference type="Gene3D" id="1.10.150.130">
    <property type="match status" value="1"/>
</dbReference>
<sequence length="342" mass="39162">MATIRNRNGKWQAQVRRNGHTPRTKSFLSKRDAMQWARQTEAELDATVFAVDLRVLERTTLRDLLTRYRNEVTPAKRGHGSENKRIDGFLRETWADKPLSKATPQVFSRYRDERLRKVSPGTVIRDLGLLRAVFEVARLEWDVPLPENPVAKVRKPKAPDARERRLASGELDALLAACEGNRNDWLRAGILLAVETGMRRGELLSIRWADISPDMTTLLIRKTKNGHARRIPLTNRAADLLRERKAHRDTGNSLVFPVSANAFRLCWERCKRIAAKPCPDIADLRFHDLRHEAVSRFFEMGLSIPEVALISGHRDPRMLFRYTHLRAEDIVAKFNGIKSVAA</sequence>
<dbReference type="Gene3D" id="1.10.443.10">
    <property type="entry name" value="Intergrase catalytic core"/>
    <property type="match status" value="1"/>
</dbReference>
<evidence type="ECO:0000256" key="1">
    <source>
        <dbReference type="ARBA" id="ARBA00022908"/>
    </source>
</evidence>
<dbReference type="Pfam" id="PF00589">
    <property type="entry name" value="Phage_integrase"/>
    <property type="match status" value="1"/>
</dbReference>
<dbReference type="InterPro" id="IPR011010">
    <property type="entry name" value="DNA_brk_join_enz"/>
</dbReference>
<dbReference type="PROSITE" id="PS51898">
    <property type="entry name" value="TYR_RECOMBINASE"/>
    <property type="match status" value="1"/>
</dbReference>
<dbReference type="CDD" id="cd00796">
    <property type="entry name" value="INT_Rci_Hp1_C"/>
    <property type="match status" value="1"/>
</dbReference>
<organism evidence="8 10">
    <name type="scientific">Paracoccus sediminis</name>
    <dbReference type="NCBI Taxonomy" id="1214787"/>
    <lineage>
        <taxon>Bacteria</taxon>
        <taxon>Pseudomonadati</taxon>
        <taxon>Pseudomonadota</taxon>
        <taxon>Alphaproteobacteria</taxon>
        <taxon>Rhodobacterales</taxon>
        <taxon>Paracoccaceae</taxon>
        <taxon>Paracoccus</taxon>
    </lineage>
</organism>
<dbReference type="SUPFAM" id="SSF56349">
    <property type="entry name" value="DNA breaking-rejoining enzymes"/>
    <property type="match status" value="1"/>
</dbReference>
<evidence type="ECO:0000256" key="4">
    <source>
        <dbReference type="PROSITE-ProRule" id="PRU01248"/>
    </source>
</evidence>
<evidence type="ECO:0000256" key="5">
    <source>
        <dbReference type="SAM" id="MobiDB-lite"/>
    </source>
</evidence>
<keyword evidence="3" id="KW-0233">DNA recombination</keyword>
<feature type="region of interest" description="Disordered" evidence="5">
    <location>
        <begin position="1"/>
        <end position="28"/>
    </location>
</feature>
<dbReference type="Proteomes" id="UP000292859">
    <property type="component" value="Unassembled WGS sequence"/>
</dbReference>
<reference evidence="9 11" key="3">
    <citation type="submission" date="2019-02" db="EMBL/GenBank/DDBJ databases">
        <authorList>
            <person name="Zhang G."/>
        </authorList>
    </citation>
    <scope>NUCLEOTIDE SEQUENCE [LARGE SCALE GENOMIC DNA]</scope>
    <source>
        <strain evidence="9 11">CMB17</strain>
    </source>
</reference>
<dbReference type="InterPro" id="IPR013762">
    <property type="entry name" value="Integrase-like_cat_sf"/>
</dbReference>
<dbReference type="Proteomes" id="UP000198409">
    <property type="component" value="Unassembled WGS sequence"/>
</dbReference>
<keyword evidence="2 4" id="KW-0238">DNA-binding</keyword>